<name>A0A8K1ZZC7_9CYAN</name>
<proteinExistence type="predicted"/>
<dbReference type="Gene3D" id="2.30.30.830">
    <property type="match status" value="1"/>
</dbReference>
<reference evidence="2" key="1">
    <citation type="submission" date="2019-12" db="EMBL/GenBank/DDBJ databases">
        <title>High-Quality draft genome sequences of three cyanobacteria isolated from the limestone walls of the Old Cathedral of Coimbra.</title>
        <authorList>
            <person name="Tiago I."/>
            <person name="Soares F."/>
            <person name="Portugal A."/>
        </authorList>
    </citation>
    <scope>NUCLEOTIDE SEQUENCE [LARGE SCALE GENOMIC DNA]</scope>
    <source>
        <strain evidence="2">C</strain>
    </source>
</reference>
<comment type="caution">
    <text evidence="2">The sequence shown here is derived from an EMBL/GenBank/DDBJ whole genome shotgun (WGS) entry which is preliminary data.</text>
</comment>
<evidence type="ECO:0000313" key="3">
    <source>
        <dbReference type="Proteomes" id="UP000607397"/>
    </source>
</evidence>
<evidence type="ECO:0000313" key="2">
    <source>
        <dbReference type="EMBL" id="NCJ06617.1"/>
    </source>
</evidence>
<feature type="region of interest" description="Disordered" evidence="1">
    <location>
        <begin position="38"/>
        <end position="64"/>
    </location>
</feature>
<protein>
    <recommendedName>
        <fullName evidence="4">Type II secretion system protein GspC N-terminal domain-containing protein</fullName>
    </recommendedName>
</protein>
<dbReference type="AlphaFoldDB" id="A0A8K1ZZC7"/>
<accession>A0A8K1ZZC7</accession>
<evidence type="ECO:0008006" key="4">
    <source>
        <dbReference type="Google" id="ProtNLM"/>
    </source>
</evidence>
<gene>
    <name evidence="2" type="ORF">GS597_08890</name>
</gene>
<feature type="compositionally biased region" description="Low complexity" evidence="1">
    <location>
        <begin position="220"/>
        <end position="244"/>
    </location>
</feature>
<sequence length="331" mass="34868">MDSQPKLDSSLKQSGTSLLEANAARLMDELFQELEQNLEQPQKALPPHGALAVAQPPLPKSPERPTDELFVPYAHLESTVDPRTQIPQAPYFLPESEPESPARLVWFGLGCLCMMAAAGLWVGTQLSLRQQAQANLPMEAASTEAPVINPENARFAAYVQRSLERIDQAGQVASSGADTPGAAPLPGVPKVDIANTASGQVPPGVERVYVPLYQPPSPQVSPQASPQSTSAPPSSTAPNSPQANTHPNPAQVNVAKVTPLTTPGASQQTLIGVVEMGEQSVALVSNNGATRRVSPGEVLDESGLVLVRIEGDKAMVQRNGSVHALAVGQNF</sequence>
<evidence type="ECO:0000256" key="1">
    <source>
        <dbReference type="SAM" id="MobiDB-lite"/>
    </source>
</evidence>
<keyword evidence="3" id="KW-1185">Reference proteome</keyword>
<dbReference type="RefSeq" id="WP_161825095.1">
    <property type="nucleotide sequence ID" value="NZ_WVIC01000015.1"/>
</dbReference>
<dbReference type="EMBL" id="WVIC01000015">
    <property type="protein sequence ID" value="NCJ06617.1"/>
    <property type="molecule type" value="Genomic_DNA"/>
</dbReference>
<feature type="region of interest" description="Disordered" evidence="1">
    <location>
        <begin position="171"/>
        <end position="249"/>
    </location>
</feature>
<dbReference type="Proteomes" id="UP000607397">
    <property type="component" value="Unassembled WGS sequence"/>
</dbReference>
<organism evidence="2 3">
    <name type="scientific">Petrachloros mirabilis ULC683</name>
    <dbReference type="NCBI Taxonomy" id="2781853"/>
    <lineage>
        <taxon>Bacteria</taxon>
        <taxon>Bacillati</taxon>
        <taxon>Cyanobacteriota</taxon>
        <taxon>Cyanophyceae</taxon>
        <taxon>Synechococcales</taxon>
        <taxon>Petrachlorosaceae</taxon>
        <taxon>Petrachloros</taxon>
        <taxon>Petrachloros mirabilis</taxon>
    </lineage>
</organism>